<dbReference type="PROSITE" id="PS50262">
    <property type="entry name" value="G_PROTEIN_RECEP_F1_2"/>
    <property type="match status" value="2"/>
</dbReference>
<dbReference type="GO" id="GO:0045125">
    <property type="term" value="F:bioactive lipid receptor activity"/>
    <property type="evidence" value="ECO:0007669"/>
    <property type="project" value="TreeGrafter"/>
</dbReference>
<dbReference type="Pfam" id="PF00001">
    <property type="entry name" value="7tm_1"/>
    <property type="match status" value="2"/>
</dbReference>
<protein>
    <submittedName>
        <fullName evidence="12">Free fatty acid receptor 3</fullName>
    </submittedName>
</protein>
<feature type="transmembrane region" description="Helical" evidence="10">
    <location>
        <begin position="126"/>
        <end position="146"/>
    </location>
</feature>
<gene>
    <name evidence="12" type="ORF">DPX16_11496</name>
</gene>
<dbReference type="PANTHER" id="PTHR45822">
    <property type="entry name" value="FREE FATTY ACID RECEPTOR 2-RELATED"/>
    <property type="match status" value="1"/>
</dbReference>
<feature type="domain" description="G-protein coupled receptors family 1 profile" evidence="11">
    <location>
        <begin position="24"/>
        <end position="271"/>
    </location>
</feature>
<evidence type="ECO:0000256" key="9">
    <source>
        <dbReference type="SAM" id="MobiDB-lite"/>
    </source>
</evidence>
<dbReference type="AlphaFoldDB" id="A0A3N0YIT6"/>
<dbReference type="InterPro" id="IPR013312">
    <property type="entry name" value="GPR40-rel_orph"/>
</dbReference>
<dbReference type="GO" id="GO:0005886">
    <property type="term" value="C:plasma membrane"/>
    <property type="evidence" value="ECO:0007669"/>
    <property type="project" value="UniProtKB-SubCell"/>
</dbReference>
<dbReference type="EMBL" id="RJVU01042534">
    <property type="protein sequence ID" value="ROL45801.1"/>
    <property type="molecule type" value="Genomic_DNA"/>
</dbReference>
<feature type="transmembrane region" description="Helical" evidence="10">
    <location>
        <begin position="332"/>
        <end position="351"/>
    </location>
</feature>
<feature type="domain" description="G-protein coupled receptors family 1 profile" evidence="11">
    <location>
        <begin position="311"/>
        <end position="558"/>
    </location>
</feature>
<dbReference type="GO" id="GO:0007204">
    <property type="term" value="P:positive regulation of cytosolic calcium ion concentration"/>
    <property type="evidence" value="ECO:0007669"/>
    <property type="project" value="TreeGrafter"/>
</dbReference>
<evidence type="ECO:0000256" key="6">
    <source>
        <dbReference type="ARBA" id="ARBA00023136"/>
    </source>
</evidence>
<dbReference type="InterPro" id="IPR000276">
    <property type="entry name" value="GPCR_Rhodpsn"/>
</dbReference>
<feature type="transmembrane region" description="Helical" evidence="10">
    <location>
        <begin position="504"/>
        <end position="523"/>
    </location>
</feature>
<feature type="transmembrane region" description="Helical" evidence="10">
    <location>
        <begin position="469"/>
        <end position="492"/>
    </location>
</feature>
<feature type="transmembrane region" description="Helical" evidence="10">
    <location>
        <begin position="371"/>
        <end position="392"/>
    </location>
</feature>
<keyword evidence="3 10" id="KW-0812">Transmembrane</keyword>
<proteinExistence type="predicted"/>
<dbReference type="PANTHER" id="PTHR45822:SF4">
    <property type="entry name" value="FREE FATTY ACID RECEPTOR 1"/>
    <property type="match status" value="1"/>
</dbReference>
<evidence type="ECO:0000256" key="1">
    <source>
        <dbReference type="ARBA" id="ARBA00004651"/>
    </source>
</evidence>
<evidence type="ECO:0000256" key="3">
    <source>
        <dbReference type="ARBA" id="ARBA00022692"/>
    </source>
</evidence>
<dbReference type="SUPFAM" id="SSF81321">
    <property type="entry name" value="Family A G protein-coupled receptor-like"/>
    <property type="match status" value="2"/>
</dbReference>
<dbReference type="InterPro" id="IPR017452">
    <property type="entry name" value="GPCR_Rhodpsn_7TM"/>
</dbReference>
<name>A0A3N0YIT6_ANAGA</name>
<feature type="compositionally biased region" description="Basic and acidic residues" evidence="9">
    <location>
        <begin position="611"/>
        <end position="622"/>
    </location>
</feature>
<dbReference type="GO" id="GO:0032024">
    <property type="term" value="P:positive regulation of insulin secretion"/>
    <property type="evidence" value="ECO:0007669"/>
    <property type="project" value="TreeGrafter"/>
</dbReference>
<evidence type="ECO:0000256" key="2">
    <source>
        <dbReference type="ARBA" id="ARBA00022475"/>
    </source>
</evidence>
<keyword evidence="4 10" id="KW-1133">Transmembrane helix</keyword>
<evidence type="ECO:0000256" key="8">
    <source>
        <dbReference type="ARBA" id="ARBA00023224"/>
    </source>
</evidence>
<evidence type="ECO:0000313" key="12">
    <source>
        <dbReference type="EMBL" id="ROL45801.1"/>
    </source>
</evidence>
<dbReference type="OrthoDB" id="5961208at2759"/>
<keyword evidence="7 12" id="KW-0675">Receptor</keyword>
<evidence type="ECO:0000256" key="10">
    <source>
        <dbReference type="SAM" id="Phobius"/>
    </source>
</evidence>
<evidence type="ECO:0000256" key="4">
    <source>
        <dbReference type="ARBA" id="ARBA00022989"/>
    </source>
</evidence>
<keyword evidence="8" id="KW-0807">Transducer</keyword>
<evidence type="ECO:0000259" key="11">
    <source>
        <dbReference type="PROSITE" id="PS50262"/>
    </source>
</evidence>
<feature type="transmembrane region" description="Helical" evidence="10">
    <location>
        <begin position="217"/>
        <end position="236"/>
    </location>
</feature>
<keyword evidence="5" id="KW-0297">G-protein coupled receptor</keyword>
<accession>A0A3N0YIT6</accession>
<reference evidence="12 13" key="1">
    <citation type="submission" date="2018-10" db="EMBL/GenBank/DDBJ databases">
        <title>Genome assembly for a Yunnan-Guizhou Plateau 3E fish, Anabarilius grahami (Regan), and its evolutionary and genetic applications.</title>
        <authorList>
            <person name="Jiang W."/>
        </authorList>
    </citation>
    <scope>NUCLEOTIDE SEQUENCE [LARGE SCALE GENOMIC DNA]</scope>
    <source>
        <strain evidence="12">AG-KIZ</strain>
        <tissue evidence="12">Muscle</tissue>
    </source>
</reference>
<dbReference type="Gene3D" id="1.20.1070.10">
    <property type="entry name" value="Rhodopsin 7-helix transmembrane proteins"/>
    <property type="match status" value="2"/>
</dbReference>
<dbReference type="PRINTS" id="PR00237">
    <property type="entry name" value="GPCRRHODOPSN"/>
</dbReference>
<sequence>MELTASSYVSMLVYIFTFLLGLPANLLVLFVYIRKARKHGATPNVVYALNLCVANLALVLWMPVKVAETVLQGWALPAEVCPVYSFFLFFSVYGSSLILTAVVVGRYLSIAYPITYKLYRRGRTSCLVSAILWALVLLHLGFAYLAEGGGHFVSLSEHNVSTCYENFTQEQLEVLVPLRLEMALLLFLLPLVLSAFCTLRCLVLVRHSSLPSGGKRRVLAIALSTLVVFVVCYGPYNVSHVVGFVLYTNVGWRSEAMLSSSCNVFLEPVVMLMLSPWTPRDLVDRLCRKRRDTSYVSMLVYIFTFLLGLPANLLVLFVYIRKARKHGATPNVVYALNLCVANLALVLWMPVKVAETVLQGWALPAEVCPVYSFFLFFSVYGSSLILTAVVVGRYLSIAYPITYKLYRRGRTSCLVTAILWALVLLHLGFAYLAEGGVHFVSLSEHNVSTCYENFTQEQLEVLVPLRLEMALLLFLLPLVLSAFCTLRCLVLVRHSSLPSGGKRRVLAIALSTLVVFVVCYGPYNVSHVVGFVLYTNVGWRSEAMLSSSCNVFLEPVVMLMLSPWTPRDLVDRLCRKRRDTSCKFWHQHYCSRASRNPQTTTTQAASIISHGESKDDKARANKADSSIKVT</sequence>
<feature type="transmembrane region" description="Helical" evidence="10">
    <location>
        <begin position="413"/>
        <end position="433"/>
    </location>
</feature>
<feature type="transmembrane region" description="Helical" evidence="10">
    <location>
        <begin position="84"/>
        <end position="105"/>
    </location>
</feature>
<evidence type="ECO:0000256" key="5">
    <source>
        <dbReference type="ARBA" id="ARBA00023040"/>
    </source>
</evidence>
<dbReference type="Proteomes" id="UP000281406">
    <property type="component" value="Unassembled WGS sequence"/>
</dbReference>
<evidence type="ECO:0000313" key="13">
    <source>
        <dbReference type="Proteomes" id="UP000281406"/>
    </source>
</evidence>
<evidence type="ECO:0000256" key="7">
    <source>
        <dbReference type="ARBA" id="ARBA00023170"/>
    </source>
</evidence>
<dbReference type="PRINTS" id="PR01904">
    <property type="entry name" value="GPR40FAMILY"/>
</dbReference>
<keyword evidence="13" id="KW-1185">Reference proteome</keyword>
<feature type="transmembrane region" description="Helical" evidence="10">
    <location>
        <begin position="45"/>
        <end position="64"/>
    </location>
</feature>
<keyword evidence="6 10" id="KW-0472">Membrane</keyword>
<comment type="caution">
    <text evidence="12">The sequence shown here is derived from an EMBL/GenBank/DDBJ whole genome shotgun (WGS) entry which is preliminary data.</text>
</comment>
<keyword evidence="2" id="KW-1003">Cell membrane</keyword>
<organism evidence="12 13">
    <name type="scientific">Anabarilius grahami</name>
    <name type="common">Kanglang fish</name>
    <name type="synonym">Barilius grahami</name>
    <dbReference type="NCBI Taxonomy" id="495550"/>
    <lineage>
        <taxon>Eukaryota</taxon>
        <taxon>Metazoa</taxon>
        <taxon>Chordata</taxon>
        <taxon>Craniata</taxon>
        <taxon>Vertebrata</taxon>
        <taxon>Euteleostomi</taxon>
        <taxon>Actinopterygii</taxon>
        <taxon>Neopterygii</taxon>
        <taxon>Teleostei</taxon>
        <taxon>Ostariophysi</taxon>
        <taxon>Cypriniformes</taxon>
        <taxon>Xenocyprididae</taxon>
        <taxon>Xenocypridinae</taxon>
        <taxon>Xenocypridinae incertae sedis</taxon>
        <taxon>Anabarilius</taxon>
    </lineage>
</organism>
<feature type="region of interest" description="Disordered" evidence="9">
    <location>
        <begin position="601"/>
        <end position="630"/>
    </location>
</feature>
<feature type="transmembrane region" description="Helical" evidence="10">
    <location>
        <begin position="182"/>
        <end position="205"/>
    </location>
</feature>
<comment type="subcellular location">
    <subcellularLocation>
        <location evidence="1">Cell membrane</location>
        <topology evidence="1">Multi-pass membrane protein</topology>
    </subcellularLocation>
</comment>
<dbReference type="GO" id="GO:0070542">
    <property type="term" value="P:response to fatty acid"/>
    <property type="evidence" value="ECO:0007669"/>
    <property type="project" value="TreeGrafter"/>
</dbReference>
<feature type="transmembrane region" description="Helical" evidence="10">
    <location>
        <begin position="298"/>
        <end position="320"/>
    </location>
</feature>
<feature type="transmembrane region" description="Helical" evidence="10">
    <location>
        <begin position="12"/>
        <end position="33"/>
    </location>
</feature>